<protein>
    <recommendedName>
        <fullName evidence="1">HTH marR-type domain-containing protein</fullName>
    </recommendedName>
</protein>
<dbReference type="GO" id="GO:0006950">
    <property type="term" value="P:response to stress"/>
    <property type="evidence" value="ECO:0007669"/>
    <property type="project" value="TreeGrafter"/>
</dbReference>
<evidence type="ECO:0000259" key="1">
    <source>
        <dbReference type="PROSITE" id="PS50995"/>
    </source>
</evidence>
<comment type="caution">
    <text evidence="2">The sequence shown here is derived from an EMBL/GenBank/DDBJ whole genome shotgun (WGS) entry which is preliminary data.</text>
</comment>
<dbReference type="PROSITE" id="PS50995">
    <property type="entry name" value="HTH_MARR_2"/>
    <property type="match status" value="1"/>
</dbReference>
<gene>
    <name evidence="2" type="ORF">Amac_029870</name>
</gene>
<name>A0A5M3WQ52_9ACTN</name>
<organism evidence="2 3">
    <name type="scientific">Acrocarpospora macrocephala</name>
    <dbReference type="NCBI Taxonomy" id="150177"/>
    <lineage>
        <taxon>Bacteria</taxon>
        <taxon>Bacillati</taxon>
        <taxon>Actinomycetota</taxon>
        <taxon>Actinomycetes</taxon>
        <taxon>Streptosporangiales</taxon>
        <taxon>Streptosporangiaceae</taxon>
        <taxon>Acrocarpospora</taxon>
    </lineage>
</organism>
<dbReference type="AlphaFoldDB" id="A0A5M3WQ52"/>
<dbReference type="PANTHER" id="PTHR33164:SF43">
    <property type="entry name" value="HTH-TYPE TRANSCRIPTIONAL REPRESSOR YETL"/>
    <property type="match status" value="1"/>
</dbReference>
<dbReference type="SMART" id="SM00347">
    <property type="entry name" value="HTH_MARR"/>
    <property type="match status" value="1"/>
</dbReference>
<evidence type="ECO:0000313" key="2">
    <source>
        <dbReference type="EMBL" id="GES09391.1"/>
    </source>
</evidence>
<reference evidence="2 3" key="1">
    <citation type="submission" date="2019-10" db="EMBL/GenBank/DDBJ databases">
        <title>Whole genome shotgun sequence of Acrocarpospora macrocephala NBRC 16266.</title>
        <authorList>
            <person name="Ichikawa N."/>
            <person name="Kimura A."/>
            <person name="Kitahashi Y."/>
            <person name="Komaki H."/>
            <person name="Oguchi A."/>
        </authorList>
    </citation>
    <scope>NUCLEOTIDE SEQUENCE [LARGE SCALE GENOMIC DNA]</scope>
    <source>
        <strain evidence="2 3">NBRC 16266</strain>
    </source>
</reference>
<dbReference type="InterPro" id="IPR039422">
    <property type="entry name" value="MarR/SlyA-like"/>
</dbReference>
<sequence length="157" mass="17636">MTTYDSVMSEPAEGELTSRDLLRVYLDAVTLIEPFQYELEQRANITLVQARMLRRLRHGPRTQTQLGQGMGLSPSSVSRLVDRLVAEGLVVRGRSGGDARQILVRVTPKGQSLFATMRVLQGTVIERAAADMPGDRRRLLHETLREFVDRVKAYGEI</sequence>
<dbReference type="CDD" id="cd00090">
    <property type="entry name" value="HTH_ARSR"/>
    <property type="match status" value="1"/>
</dbReference>
<dbReference type="InterPro" id="IPR036388">
    <property type="entry name" value="WH-like_DNA-bd_sf"/>
</dbReference>
<dbReference type="InterPro" id="IPR000835">
    <property type="entry name" value="HTH_MarR-typ"/>
</dbReference>
<dbReference type="InterPro" id="IPR011991">
    <property type="entry name" value="ArsR-like_HTH"/>
</dbReference>
<evidence type="ECO:0000313" key="3">
    <source>
        <dbReference type="Proteomes" id="UP000331127"/>
    </source>
</evidence>
<keyword evidence="3" id="KW-1185">Reference proteome</keyword>
<dbReference type="EMBL" id="BLAE01000015">
    <property type="protein sequence ID" value="GES09391.1"/>
    <property type="molecule type" value="Genomic_DNA"/>
</dbReference>
<feature type="domain" description="HTH marR-type" evidence="1">
    <location>
        <begin position="18"/>
        <end position="153"/>
    </location>
</feature>
<dbReference type="Gene3D" id="1.10.10.10">
    <property type="entry name" value="Winged helix-like DNA-binding domain superfamily/Winged helix DNA-binding domain"/>
    <property type="match status" value="1"/>
</dbReference>
<accession>A0A5M3WQ52</accession>
<dbReference type="InterPro" id="IPR036390">
    <property type="entry name" value="WH_DNA-bd_sf"/>
</dbReference>
<dbReference type="Proteomes" id="UP000331127">
    <property type="component" value="Unassembled WGS sequence"/>
</dbReference>
<proteinExistence type="predicted"/>
<dbReference type="Pfam" id="PF12802">
    <property type="entry name" value="MarR_2"/>
    <property type="match status" value="1"/>
</dbReference>
<dbReference type="PRINTS" id="PR00598">
    <property type="entry name" value="HTHMARR"/>
</dbReference>
<dbReference type="SUPFAM" id="SSF46785">
    <property type="entry name" value="Winged helix' DNA-binding domain"/>
    <property type="match status" value="1"/>
</dbReference>
<dbReference type="GO" id="GO:0003700">
    <property type="term" value="F:DNA-binding transcription factor activity"/>
    <property type="evidence" value="ECO:0007669"/>
    <property type="project" value="InterPro"/>
</dbReference>
<dbReference type="PANTHER" id="PTHR33164">
    <property type="entry name" value="TRANSCRIPTIONAL REGULATOR, MARR FAMILY"/>
    <property type="match status" value="1"/>
</dbReference>